<feature type="region of interest" description="Disordered" evidence="1">
    <location>
        <begin position="1"/>
        <end position="71"/>
    </location>
</feature>
<evidence type="ECO:0000313" key="2">
    <source>
        <dbReference type="EMBL" id="GFO05741.1"/>
    </source>
</evidence>
<keyword evidence="3" id="KW-1185">Reference proteome</keyword>
<proteinExistence type="predicted"/>
<feature type="compositionally biased region" description="Polar residues" evidence="1">
    <location>
        <begin position="53"/>
        <end position="62"/>
    </location>
</feature>
<comment type="caution">
    <text evidence="2">The sequence shown here is derived from an EMBL/GenBank/DDBJ whole genome shotgun (WGS) entry which is preliminary data.</text>
</comment>
<evidence type="ECO:0000313" key="3">
    <source>
        <dbReference type="Proteomes" id="UP000735302"/>
    </source>
</evidence>
<feature type="compositionally biased region" description="Basic and acidic residues" evidence="1">
    <location>
        <begin position="1"/>
        <end position="10"/>
    </location>
</feature>
<dbReference type="EMBL" id="BLXT01003752">
    <property type="protein sequence ID" value="GFO05741.1"/>
    <property type="molecule type" value="Genomic_DNA"/>
</dbReference>
<reference evidence="2 3" key="1">
    <citation type="journal article" date="2021" name="Elife">
        <title>Chloroplast acquisition without the gene transfer in kleptoplastic sea slugs, Plakobranchus ocellatus.</title>
        <authorList>
            <person name="Maeda T."/>
            <person name="Takahashi S."/>
            <person name="Yoshida T."/>
            <person name="Shimamura S."/>
            <person name="Takaki Y."/>
            <person name="Nagai Y."/>
            <person name="Toyoda A."/>
            <person name="Suzuki Y."/>
            <person name="Arimoto A."/>
            <person name="Ishii H."/>
            <person name="Satoh N."/>
            <person name="Nishiyama T."/>
            <person name="Hasebe M."/>
            <person name="Maruyama T."/>
            <person name="Minagawa J."/>
            <person name="Obokata J."/>
            <person name="Shigenobu S."/>
        </authorList>
    </citation>
    <scope>NUCLEOTIDE SEQUENCE [LARGE SCALE GENOMIC DNA]</scope>
</reference>
<evidence type="ECO:0000256" key="1">
    <source>
        <dbReference type="SAM" id="MobiDB-lite"/>
    </source>
</evidence>
<organism evidence="2 3">
    <name type="scientific">Plakobranchus ocellatus</name>
    <dbReference type="NCBI Taxonomy" id="259542"/>
    <lineage>
        <taxon>Eukaryota</taxon>
        <taxon>Metazoa</taxon>
        <taxon>Spiralia</taxon>
        <taxon>Lophotrochozoa</taxon>
        <taxon>Mollusca</taxon>
        <taxon>Gastropoda</taxon>
        <taxon>Heterobranchia</taxon>
        <taxon>Euthyneura</taxon>
        <taxon>Panpulmonata</taxon>
        <taxon>Sacoglossa</taxon>
        <taxon>Placobranchoidea</taxon>
        <taxon>Plakobranchidae</taxon>
        <taxon>Plakobranchus</taxon>
    </lineage>
</organism>
<name>A0AAV4A394_9GAST</name>
<dbReference type="AlphaFoldDB" id="A0AAV4A394"/>
<feature type="compositionally biased region" description="Polar residues" evidence="1">
    <location>
        <begin position="37"/>
        <end position="46"/>
    </location>
</feature>
<gene>
    <name evidence="2" type="ORF">PoB_003224600</name>
</gene>
<protein>
    <submittedName>
        <fullName evidence="2">Uncharacterized protein</fullName>
    </submittedName>
</protein>
<dbReference type="Proteomes" id="UP000735302">
    <property type="component" value="Unassembled WGS sequence"/>
</dbReference>
<accession>A0AAV4A394</accession>
<sequence length="104" mass="11144">MEMQHQDHTECGIGDNNSSSPMVEPQSSPPQPSSASHLQNTTSTVFTRCGRESSPSDFNPTAVSPVHPRCPKSSPCVSSLIRVYSPTPLSLVQPLVSLVQLLSL</sequence>